<proteinExistence type="predicted"/>
<feature type="region of interest" description="Disordered" evidence="1">
    <location>
        <begin position="226"/>
        <end position="245"/>
    </location>
</feature>
<evidence type="ECO:0000313" key="3">
    <source>
        <dbReference type="Proteomes" id="UP001159042"/>
    </source>
</evidence>
<evidence type="ECO:0000313" key="2">
    <source>
        <dbReference type="EMBL" id="KAJ8923261.1"/>
    </source>
</evidence>
<evidence type="ECO:0000256" key="1">
    <source>
        <dbReference type="SAM" id="MobiDB-lite"/>
    </source>
</evidence>
<dbReference type="PRINTS" id="PR01217">
    <property type="entry name" value="PRICHEXTENSN"/>
</dbReference>
<feature type="compositionally biased region" description="Pro residues" evidence="1">
    <location>
        <begin position="296"/>
        <end position="306"/>
    </location>
</feature>
<comment type="caution">
    <text evidence="2">The sequence shown here is derived from an EMBL/GenBank/DDBJ whole genome shotgun (WGS) entry which is preliminary data.</text>
</comment>
<name>A0AAV8WC41_9CUCU</name>
<feature type="compositionally biased region" description="Polar residues" evidence="1">
    <location>
        <begin position="347"/>
        <end position="357"/>
    </location>
</feature>
<dbReference type="AlphaFoldDB" id="A0AAV8WC41"/>
<sequence length="411" mass="44923">MSVATVENKTGKRPQYKDYVSFLENYKNGKKDDQASDSGVSFSLNNSSNNSSSSIYSDLSETPKNNFKEYLENYNNKKFSSVLPPRAVTKTHEETKTVKTEVFIEINNTNTPTTVSKVVEINNVSNVSKVSKIFENNPGNVIAKTVPPSGKVNTFNFEQRNHKKPDTVNPHKIQLRKSNSISEKSRVFEDSNHEADMRKNGVAKLNGCVSPKPSLKPITVPKAATTEHGAVSPKPNGALSPKPPLNIKPLILPKAVTETLVMQQKENETITPETKEVAPKFTPPPPPLPQETGPCSIPPPPPPPPANFVAPKPNEVTSPPKPRVTSVPKPNGVAPAPKHDVVDGTMRISSKPTTDSNTIDKNDPRVKKLVYGALRGMYGAYHDKANDYIATLPRNRVKKNNGLDSIINSIA</sequence>
<feature type="region of interest" description="Disordered" evidence="1">
    <location>
        <begin position="30"/>
        <end position="60"/>
    </location>
</feature>
<feature type="compositionally biased region" description="Low complexity" evidence="1">
    <location>
        <begin position="36"/>
        <end position="60"/>
    </location>
</feature>
<dbReference type="Proteomes" id="UP001159042">
    <property type="component" value="Unassembled WGS sequence"/>
</dbReference>
<accession>A0AAV8WC41</accession>
<feature type="region of interest" description="Disordered" evidence="1">
    <location>
        <begin position="267"/>
        <end position="361"/>
    </location>
</feature>
<organism evidence="2 3">
    <name type="scientific">Exocentrus adspersus</name>
    <dbReference type="NCBI Taxonomy" id="1586481"/>
    <lineage>
        <taxon>Eukaryota</taxon>
        <taxon>Metazoa</taxon>
        <taxon>Ecdysozoa</taxon>
        <taxon>Arthropoda</taxon>
        <taxon>Hexapoda</taxon>
        <taxon>Insecta</taxon>
        <taxon>Pterygota</taxon>
        <taxon>Neoptera</taxon>
        <taxon>Endopterygota</taxon>
        <taxon>Coleoptera</taxon>
        <taxon>Polyphaga</taxon>
        <taxon>Cucujiformia</taxon>
        <taxon>Chrysomeloidea</taxon>
        <taxon>Cerambycidae</taxon>
        <taxon>Lamiinae</taxon>
        <taxon>Acanthocinini</taxon>
        <taxon>Exocentrus</taxon>
    </lineage>
</organism>
<gene>
    <name evidence="2" type="ORF">NQ315_001817</name>
</gene>
<reference evidence="2 3" key="1">
    <citation type="journal article" date="2023" name="Insect Mol. Biol.">
        <title>Genome sequencing provides insights into the evolution of gene families encoding plant cell wall-degrading enzymes in longhorned beetles.</title>
        <authorList>
            <person name="Shin N.R."/>
            <person name="Okamura Y."/>
            <person name="Kirsch R."/>
            <person name="Pauchet Y."/>
        </authorList>
    </citation>
    <scope>NUCLEOTIDE SEQUENCE [LARGE SCALE GENOMIC DNA]</scope>
    <source>
        <strain evidence="2">EAD_L_NR</strain>
    </source>
</reference>
<feature type="compositionally biased region" description="Basic and acidic residues" evidence="1">
    <location>
        <begin position="267"/>
        <end position="278"/>
    </location>
</feature>
<dbReference type="EMBL" id="JANEYG010000005">
    <property type="protein sequence ID" value="KAJ8923261.1"/>
    <property type="molecule type" value="Genomic_DNA"/>
</dbReference>
<protein>
    <submittedName>
        <fullName evidence="2">Uncharacterized protein</fullName>
    </submittedName>
</protein>
<keyword evidence="3" id="KW-1185">Reference proteome</keyword>